<gene>
    <name evidence="3" type="ORF">GWC95_06755</name>
</gene>
<dbReference type="EMBL" id="JAACJS010000011">
    <property type="protein sequence ID" value="NCI49614.1"/>
    <property type="molecule type" value="Genomic_DNA"/>
</dbReference>
<dbReference type="PANTHER" id="PTHR43353">
    <property type="entry name" value="SUCCINATE-SEMIALDEHYDE DEHYDROGENASE, MITOCHONDRIAL"/>
    <property type="match status" value="1"/>
</dbReference>
<dbReference type="InterPro" id="IPR016163">
    <property type="entry name" value="Ald_DH_C"/>
</dbReference>
<accession>A0ABW9ZRN1</accession>
<reference evidence="3 4" key="1">
    <citation type="submission" date="2020-01" db="EMBL/GenBank/DDBJ databases">
        <title>Genome analysis.</title>
        <authorList>
            <person name="Wu S."/>
            <person name="Wang G."/>
        </authorList>
    </citation>
    <scope>NUCLEOTIDE SEQUENCE [LARGE SCALE GENOMIC DNA]</scope>
    <source>
        <strain evidence="3 4">SYL130</strain>
    </source>
</reference>
<name>A0ABW9ZRN1_9BACT</name>
<keyword evidence="4" id="KW-1185">Reference proteome</keyword>
<dbReference type="InterPro" id="IPR044151">
    <property type="entry name" value="ALDH_KGSADH"/>
</dbReference>
<proteinExistence type="predicted"/>
<organism evidence="3 4">
    <name type="scientific">Sediminibacterium roseum</name>
    <dbReference type="NCBI Taxonomy" id="1978412"/>
    <lineage>
        <taxon>Bacteria</taxon>
        <taxon>Pseudomonadati</taxon>
        <taxon>Bacteroidota</taxon>
        <taxon>Chitinophagia</taxon>
        <taxon>Chitinophagales</taxon>
        <taxon>Chitinophagaceae</taxon>
        <taxon>Sediminibacterium</taxon>
    </lineage>
</organism>
<dbReference type="Proteomes" id="UP000753802">
    <property type="component" value="Unassembled WGS sequence"/>
</dbReference>
<dbReference type="PANTHER" id="PTHR43353:SF3">
    <property type="entry name" value="ALDEHYDE DEHYDROGENASE-RELATED"/>
    <property type="match status" value="1"/>
</dbReference>
<dbReference type="Gene3D" id="3.40.605.10">
    <property type="entry name" value="Aldehyde Dehydrogenase, Chain A, domain 1"/>
    <property type="match status" value="1"/>
</dbReference>
<sequence>MINKIMQQSAEAFVSYRKTSAESRAVFLETIAANIESLGEELIGKASEETNLPAPRLTGERGRTTMQLRMFAQMLREGSWVEASIDTANPDKVPAKPDLRKMLIPMGPVVVFGASNFPFAYSTAGGDTASALAAGCTVVVKGHPAHLQTSTLVAGAIEAAIVACNMPAHTFQHVTDSSFEAGKALVQHDETAAVGFTGSYTGGRALWDYAAARKNPIPVFSEMGSINPVVLLPDTLDVNTESVAKQYAGSITLGMGQFCTNPGLLIAIQGEGLNRFLDVLSKEIDAVVPAKMLHKGIHKAYFEKMEAALNQKGVKLVARSSATPGDMEAQPSVATVEAGVFLEDPLLHEEVFGPYSLLVICKDEAELKAVWRSLTGQLTTTLMGTDKDFATHHSLLDIAPSIAGRIVFNGVPTGVDVSASMVHGGPYPASTDSRFTAVGVNAVKRWVRPVCYQSCPDALLPDELKAANPLGIWRLVDNVWKKD</sequence>
<evidence type="ECO:0000313" key="3">
    <source>
        <dbReference type="EMBL" id="NCI49614.1"/>
    </source>
</evidence>
<dbReference type="InterPro" id="IPR016162">
    <property type="entry name" value="Ald_DH_N"/>
</dbReference>
<dbReference type="SUPFAM" id="SSF53720">
    <property type="entry name" value="ALDH-like"/>
    <property type="match status" value="1"/>
</dbReference>
<protein>
    <submittedName>
        <fullName evidence="3">Aldehyde dehydrogenase (NADP(+))</fullName>
    </submittedName>
</protein>
<dbReference type="Pfam" id="PF00171">
    <property type="entry name" value="Aldedh"/>
    <property type="match status" value="1"/>
</dbReference>
<dbReference type="RefSeq" id="WP_161817926.1">
    <property type="nucleotide sequence ID" value="NZ_JAACJS010000011.1"/>
</dbReference>
<dbReference type="InterPro" id="IPR015590">
    <property type="entry name" value="Aldehyde_DH_dom"/>
</dbReference>
<dbReference type="Gene3D" id="3.40.309.10">
    <property type="entry name" value="Aldehyde Dehydrogenase, Chain A, domain 2"/>
    <property type="match status" value="1"/>
</dbReference>
<evidence type="ECO:0000313" key="4">
    <source>
        <dbReference type="Proteomes" id="UP000753802"/>
    </source>
</evidence>
<feature type="domain" description="Aldehyde dehydrogenase" evidence="2">
    <location>
        <begin position="2"/>
        <end position="391"/>
    </location>
</feature>
<evidence type="ECO:0000256" key="1">
    <source>
        <dbReference type="ARBA" id="ARBA00023002"/>
    </source>
</evidence>
<keyword evidence="1" id="KW-0560">Oxidoreductase</keyword>
<dbReference type="InterPro" id="IPR050740">
    <property type="entry name" value="Aldehyde_DH_Superfamily"/>
</dbReference>
<comment type="caution">
    <text evidence="3">The sequence shown here is derived from an EMBL/GenBank/DDBJ whole genome shotgun (WGS) entry which is preliminary data.</text>
</comment>
<dbReference type="InterPro" id="IPR016161">
    <property type="entry name" value="Ald_DH/histidinol_DH"/>
</dbReference>
<dbReference type="CDD" id="cd07129">
    <property type="entry name" value="ALDH_KGSADH"/>
    <property type="match status" value="1"/>
</dbReference>
<evidence type="ECO:0000259" key="2">
    <source>
        <dbReference type="Pfam" id="PF00171"/>
    </source>
</evidence>